<dbReference type="EMBL" id="AP014704">
    <property type="protein sequence ID" value="BAQ47665.1"/>
    <property type="molecule type" value="Genomic_DNA"/>
</dbReference>
<organism evidence="1 2">
    <name type="scientific">Methylobacterium aquaticum</name>
    <dbReference type="NCBI Taxonomy" id="270351"/>
    <lineage>
        <taxon>Bacteria</taxon>
        <taxon>Pseudomonadati</taxon>
        <taxon>Pseudomonadota</taxon>
        <taxon>Alphaproteobacteria</taxon>
        <taxon>Hyphomicrobiales</taxon>
        <taxon>Methylobacteriaceae</taxon>
        <taxon>Methylobacterium</taxon>
    </lineage>
</organism>
<dbReference type="PATRIC" id="fig|270351.10.peg.4535"/>
<sequence>MRRQTSTTPYQPHSYVDELPNTAWANYGVWRDSLLRGDTDAHALAYGLDAHVFETDARGARIPVLRNPPTLFEDLAVGIYRTADYEARLAAIVAIFGSSAQRDVWFLIKDCVEERDMPAEFHDLQGRILCRVESGTHNAADLAWIEAAAARQVTDDDMLQLDVFGGDEADTKELSRRVVRARREHRCHWTGLPIAVGERHLVIREVCEGDFLVTRHSILAVWFAVYGDDIALSESLRPAEAPLATAA</sequence>
<dbReference type="Proteomes" id="UP000061432">
    <property type="component" value="Chromosome"/>
</dbReference>
<gene>
    <name evidence="1" type="ORF">Maq22A_c23580</name>
</gene>
<dbReference type="RefSeq" id="WP_060848563.1">
    <property type="nucleotide sequence ID" value="NZ_AP014704.1"/>
</dbReference>
<protein>
    <submittedName>
        <fullName evidence="1">Uncharacterized protein</fullName>
    </submittedName>
</protein>
<dbReference type="OrthoDB" id="8002218at2"/>
<dbReference type="KEGG" id="maqu:Maq22A_c23580"/>
<reference evidence="1 2" key="1">
    <citation type="journal article" date="2015" name="Genome Announc.">
        <title>Complete Genome Sequence of Methylobacterium aquaticum Strain 22A, Isolated from Racomitrium japonicum Moss.</title>
        <authorList>
            <person name="Tani A."/>
            <person name="Ogura Y."/>
            <person name="Hayashi T."/>
            <person name="Kimbara K."/>
        </authorList>
    </citation>
    <scope>NUCLEOTIDE SEQUENCE [LARGE SCALE GENOMIC DNA]</scope>
    <source>
        <strain evidence="1 2">MA-22A</strain>
    </source>
</reference>
<evidence type="ECO:0000313" key="1">
    <source>
        <dbReference type="EMBL" id="BAQ47665.1"/>
    </source>
</evidence>
<reference evidence="2" key="2">
    <citation type="submission" date="2015-01" db="EMBL/GenBank/DDBJ databases">
        <title>Complete genome sequence of Methylobacterium aquaticum strain 22A.</title>
        <authorList>
            <person name="Tani A."/>
            <person name="Ogura Y."/>
            <person name="Hayashi T."/>
        </authorList>
    </citation>
    <scope>NUCLEOTIDE SEQUENCE [LARGE SCALE GENOMIC DNA]</scope>
    <source>
        <strain evidence="2">MA-22A</strain>
    </source>
</reference>
<dbReference type="AlphaFoldDB" id="A0A0C6FWR3"/>
<evidence type="ECO:0000313" key="2">
    <source>
        <dbReference type="Proteomes" id="UP000061432"/>
    </source>
</evidence>
<name>A0A0C6FWR3_9HYPH</name>
<proteinExistence type="predicted"/>
<accession>A0A0C6FWR3</accession>
<dbReference type="STRING" id="270351.Maq22A_c23580"/>